<dbReference type="InterPro" id="IPR012373">
    <property type="entry name" value="Ferrdict_sens_TM"/>
</dbReference>
<dbReference type="PANTHER" id="PTHR30273:SF2">
    <property type="entry name" value="PROTEIN FECR"/>
    <property type="match status" value="1"/>
</dbReference>
<dbReference type="Gene3D" id="2.60.120.1440">
    <property type="match status" value="1"/>
</dbReference>
<dbReference type="EMBL" id="REFR01000012">
    <property type="protein sequence ID" value="RMB04942.1"/>
    <property type="molecule type" value="Genomic_DNA"/>
</dbReference>
<evidence type="ECO:0000313" key="5">
    <source>
        <dbReference type="Proteomes" id="UP000271227"/>
    </source>
</evidence>
<dbReference type="GO" id="GO:0016989">
    <property type="term" value="F:sigma factor antagonist activity"/>
    <property type="evidence" value="ECO:0007669"/>
    <property type="project" value="TreeGrafter"/>
</dbReference>
<dbReference type="Pfam" id="PF16220">
    <property type="entry name" value="DUF4880"/>
    <property type="match status" value="1"/>
</dbReference>
<evidence type="ECO:0000256" key="1">
    <source>
        <dbReference type="SAM" id="Phobius"/>
    </source>
</evidence>
<dbReference type="Proteomes" id="UP000271227">
    <property type="component" value="Unassembled WGS sequence"/>
</dbReference>
<reference evidence="4 5" key="1">
    <citation type="submission" date="2018-10" db="EMBL/GenBank/DDBJ databases">
        <title>Genomic Encyclopedia of Archaeal and Bacterial Type Strains, Phase II (KMG-II): from individual species to whole genera.</title>
        <authorList>
            <person name="Goeker M."/>
        </authorList>
    </citation>
    <scope>NUCLEOTIDE SEQUENCE [LARGE SCALE GENOMIC DNA]</scope>
    <source>
        <strain evidence="4 5">DSM 25217</strain>
    </source>
</reference>
<comment type="caution">
    <text evidence="4">The sequence shown here is derived from an EMBL/GenBank/DDBJ whole genome shotgun (WGS) entry which is preliminary data.</text>
</comment>
<name>A0A3M0C6T3_9PROT</name>
<proteinExistence type="predicted"/>
<dbReference type="RefSeq" id="WP_170163813.1">
    <property type="nucleotide sequence ID" value="NZ_REFR01000012.1"/>
</dbReference>
<dbReference type="Pfam" id="PF04773">
    <property type="entry name" value="FecR"/>
    <property type="match status" value="1"/>
</dbReference>
<dbReference type="AlphaFoldDB" id="A0A3M0C6T3"/>
<protein>
    <submittedName>
        <fullName evidence="4">FecR family protein</fullName>
    </submittedName>
</protein>
<dbReference type="InterPro" id="IPR032623">
    <property type="entry name" value="FecR_N"/>
</dbReference>
<accession>A0A3M0C6T3</accession>
<dbReference type="PANTHER" id="PTHR30273">
    <property type="entry name" value="PERIPLASMIC SIGNAL SENSOR AND SIGMA FACTOR ACTIVATOR FECR-RELATED"/>
    <property type="match status" value="1"/>
</dbReference>
<evidence type="ECO:0000259" key="2">
    <source>
        <dbReference type="Pfam" id="PF04773"/>
    </source>
</evidence>
<organism evidence="4 5">
    <name type="scientific">Eilatimonas milleporae</name>
    <dbReference type="NCBI Taxonomy" id="911205"/>
    <lineage>
        <taxon>Bacteria</taxon>
        <taxon>Pseudomonadati</taxon>
        <taxon>Pseudomonadota</taxon>
        <taxon>Alphaproteobacteria</taxon>
        <taxon>Kordiimonadales</taxon>
        <taxon>Kordiimonadaceae</taxon>
        <taxon>Eilatimonas</taxon>
    </lineage>
</organism>
<dbReference type="InParanoid" id="A0A3M0C6T3"/>
<sequence length="355" mass="38658">MSKRVKPDTQRILEIAHGWILKLEDPHVTQETREHFVEWLNASARNRDIYDQAITFREAFVSLADDDFDGDNHMPTIAERLTAFTDSLSTAFSETRFRIAAGAVAAVAAALVIAPQILAPNRATAPLSDPVSESYQTEIGQTESFTLADGTEMTLGAASLARSVYSEDKRIVELIAGAVFVDVERDETRPFSVKSGNLTATALGTAFDVRQGSNIHRVAVAEGQVEVSFPIILNEAPSGLLSREKLDTGQAVAAAEAEGMRSVTNVNVEDIGSWRKDQLVYKGATLDEVFADANRYSAMPIIIAPGSEAVGQLQLRGVFQGTDIDRLLSTVTLIHDVEIDRSNDTQIVVRKKAQQ</sequence>
<feature type="transmembrane region" description="Helical" evidence="1">
    <location>
        <begin position="99"/>
        <end position="118"/>
    </location>
</feature>
<dbReference type="PIRSF" id="PIRSF018266">
    <property type="entry name" value="FecR"/>
    <property type="match status" value="1"/>
</dbReference>
<keyword evidence="1" id="KW-0472">Membrane</keyword>
<keyword evidence="1" id="KW-1133">Transmembrane helix</keyword>
<keyword evidence="5" id="KW-1185">Reference proteome</keyword>
<gene>
    <name evidence="4" type="ORF">BXY39_2515</name>
</gene>
<dbReference type="FunCoup" id="A0A3M0C6T3">
    <property type="interactions" value="95"/>
</dbReference>
<keyword evidence="1" id="KW-0812">Transmembrane</keyword>
<dbReference type="InterPro" id="IPR006860">
    <property type="entry name" value="FecR"/>
</dbReference>
<evidence type="ECO:0000313" key="4">
    <source>
        <dbReference type="EMBL" id="RMB04942.1"/>
    </source>
</evidence>
<evidence type="ECO:0000259" key="3">
    <source>
        <dbReference type="Pfam" id="PF16220"/>
    </source>
</evidence>
<feature type="domain" description="FecR protein" evidence="2">
    <location>
        <begin position="135"/>
        <end position="226"/>
    </location>
</feature>
<feature type="domain" description="FecR N-terminal" evidence="3">
    <location>
        <begin position="16"/>
        <end position="53"/>
    </location>
</feature>